<dbReference type="AlphaFoldDB" id="A0AAD5C281"/>
<name>A0AAD5C281_AMBAR</name>
<reference evidence="1" key="1">
    <citation type="submission" date="2022-06" db="EMBL/GenBank/DDBJ databases">
        <title>Uncovering the hologenomic basis of an extraordinary plant invasion.</title>
        <authorList>
            <person name="Bieker V.C."/>
            <person name="Martin M.D."/>
            <person name="Gilbert T."/>
            <person name="Hodgins K."/>
            <person name="Battlay P."/>
            <person name="Petersen B."/>
            <person name="Wilson J."/>
        </authorList>
    </citation>
    <scope>NUCLEOTIDE SEQUENCE</scope>
    <source>
        <strain evidence="1">AA19_3_7</strain>
        <tissue evidence="1">Leaf</tissue>
    </source>
</reference>
<evidence type="ECO:0000313" key="1">
    <source>
        <dbReference type="EMBL" id="KAI7733742.1"/>
    </source>
</evidence>
<organism evidence="1 2">
    <name type="scientific">Ambrosia artemisiifolia</name>
    <name type="common">Common ragweed</name>
    <dbReference type="NCBI Taxonomy" id="4212"/>
    <lineage>
        <taxon>Eukaryota</taxon>
        <taxon>Viridiplantae</taxon>
        <taxon>Streptophyta</taxon>
        <taxon>Embryophyta</taxon>
        <taxon>Tracheophyta</taxon>
        <taxon>Spermatophyta</taxon>
        <taxon>Magnoliopsida</taxon>
        <taxon>eudicotyledons</taxon>
        <taxon>Gunneridae</taxon>
        <taxon>Pentapetalae</taxon>
        <taxon>asterids</taxon>
        <taxon>campanulids</taxon>
        <taxon>Asterales</taxon>
        <taxon>Asteraceae</taxon>
        <taxon>Asteroideae</taxon>
        <taxon>Heliantheae alliance</taxon>
        <taxon>Heliantheae</taxon>
        <taxon>Ambrosia</taxon>
    </lineage>
</organism>
<comment type="caution">
    <text evidence="1">The sequence shown here is derived from an EMBL/GenBank/DDBJ whole genome shotgun (WGS) entry which is preliminary data.</text>
</comment>
<evidence type="ECO:0000313" key="2">
    <source>
        <dbReference type="Proteomes" id="UP001206925"/>
    </source>
</evidence>
<proteinExistence type="predicted"/>
<gene>
    <name evidence="1" type="ORF">M8C21_031845</name>
</gene>
<dbReference type="Proteomes" id="UP001206925">
    <property type="component" value="Unassembled WGS sequence"/>
</dbReference>
<keyword evidence="2" id="KW-1185">Reference proteome</keyword>
<sequence length="164" mass="18143">MSLIFSLVVDDAKLVQICSLQEIRTGALMLQFMKNIGGMCFLHGLFKTMRCVILIMAAAKDPPNLPYEAAFAPGQMPDVDAISHLTLFTSRQQQFLCIKTLFCLHCTHTNKLKKALGAFREAKWSGLPHAKAAILHLTKKKMVRCIMPPVATRTIKGDPISATT</sequence>
<accession>A0AAD5C281</accession>
<protein>
    <submittedName>
        <fullName evidence="1">Uncharacterized protein</fullName>
    </submittedName>
</protein>
<dbReference type="EMBL" id="JAMZMK010009913">
    <property type="protein sequence ID" value="KAI7733742.1"/>
    <property type="molecule type" value="Genomic_DNA"/>
</dbReference>
<feature type="non-terminal residue" evidence="1">
    <location>
        <position position="164"/>
    </location>
</feature>